<comment type="caution">
    <text evidence="2">The sequence shown here is derived from an EMBL/GenBank/DDBJ whole genome shotgun (WGS) entry which is preliminary data.</text>
</comment>
<proteinExistence type="predicted"/>
<evidence type="ECO:0000313" key="3">
    <source>
        <dbReference type="Proteomes" id="UP000235034"/>
    </source>
</evidence>
<dbReference type="Proteomes" id="UP000235034">
    <property type="component" value="Unassembled WGS sequence"/>
</dbReference>
<feature type="transmembrane region" description="Helical" evidence="1">
    <location>
        <begin position="42"/>
        <end position="60"/>
    </location>
</feature>
<organism evidence="2 3">
    <name type="scientific">Bifidobacterium parmae</name>
    <dbReference type="NCBI Taxonomy" id="361854"/>
    <lineage>
        <taxon>Bacteria</taxon>
        <taxon>Bacillati</taxon>
        <taxon>Actinomycetota</taxon>
        <taxon>Actinomycetes</taxon>
        <taxon>Bifidobacteriales</taxon>
        <taxon>Bifidobacteriaceae</taxon>
        <taxon>Bifidobacterium</taxon>
    </lineage>
</organism>
<reference evidence="2 3" key="1">
    <citation type="submission" date="2017-07" db="EMBL/GenBank/DDBJ databases">
        <title>Bifidobacterium novel species.</title>
        <authorList>
            <person name="Lugli G.A."/>
            <person name="Milani C."/>
            <person name="Duranti S."/>
            <person name="Mangifesta M."/>
        </authorList>
    </citation>
    <scope>NUCLEOTIDE SEQUENCE [LARGE SCALE GENOMIC DNA]</scope>
    <source>
        <strain evidence="2 3">77</strain>
    </source>
</reference>
<keyword evidence="1" id="KW-0472">Membrane</keyword>
<sequence length="115" mass="12435">MVMNAVDIAGIVASCVVGVPIGVFFGLIPFRKDELTEEQNKASQTLGVVGVGLIVVLILMKQDAASWAATFAMLAGVAIGKIPPLHAWALRRFPWLQPKKQTPAKRVKKASKKRK</sequence>
<evidence type="ECO:0000256" key="1">
    <source>
        <dbReference type="SAM" id="Phobius"/>
    </source>
</evidence>
<name>A0A2N5IVS7_9BIFI</name>
<dbReference type="AlphaFoldDB" id="A0A2N5IVS7"/>
<dbReference type="EMBL" id="NMWT01000034">
    <property type="protein sequence ID" value="PLS26048.1"/>
    <property type="molecule type" value="Genomic_DNA"/>
</dbReference>
<evidence type="ECO:0000313" key="2">
    <source>
        <dbReference type="EMBL" id="PLS26048.1"/>
    </source>
</evidence>
<protein>
    <submittedName>
        <fullName evidence="2">Uncharacterized protein</fullName>
    </submittedName>
</protein>
<keyword evidence="1" id="KW-1133">Transmembrane helix</keyword>
<accession>A0A2N5IVS7</accession>
<feature type="transmembrane region" description="Helical" evidence="1">
    <location>
        <begin position="6"/>
        <end position="30"/>
    </location>
</feature>
<feature type="transmembrane region" description="Helical" evidence="1">
    <location>
        <begin position="66"/>
        <end position="90"/>
    </location>
</feature>
<keyword evidence="3" id="KW-1185">Reference proteome</keyword>
<gene>
    <name evidence="2" type="ORF">Uis4E_2148</name>
</gene>
<keyword evidence="1" id="KW-0812">Transmembrane</keyword>